<organism evidence="2 3">
    <name type="scientific">Actinomadura decatromicini</name>
    <dbReference type="NCBI Taxonomy" id="2604572"/>
    <lineage>
        <taxon>Bacteria</taxon>
        <taxon>Bacillati</taxon>
        <taxon>Actinomycetota</taxon>
        <taxon>Actinomycetes</taxon>
        <taxon>Streptosporangiales</taxon>
        <taxon>Thermomonosporaceae</taxon>
        <taxon>Actinomadura</taxon>
    </lineage>
</organism>
<name>A0A5D3FX45_9ACTN</name>
<protein>
    <submittedName>
        <fullName evidence="2">Uncharacterized protein</fullName>
    </submittedName>
</protein>
<accession>A0A5D3FX45</accession>
<reference evidence="2 3" key="1">
    <citation type="submission" date="2019-08" db="EMBL/GenBank/DDBJ databases">
        <title>Actinomadura sp. nov. CYP1-5 isolated from mountain soil.</title>
        <authorList>
            <person name="Songsumanus A."/>
            <person name="Kuncharoen N."/>
            <person name="Kudo T."/>
            <person name="Yuki M."/>
            <person name="Igarashi Y."/>
            <person name="Tanasupawat S."/>
        </authorList>
    </citation>
    <scope>NUCLEOTIDE SEQUENCE [LARGE SCALE GENOMIC DNA]</scope>
    <source>
        <strain evidence="2 3">CYP1-5</strain>
    </source>
</reference>
<keyword evidence="3" id="KW-1185">Reference proteome</keyword>
<comment type="caution">
    <text evidence="2">The sequence shown here is derived from an EMBL/GenBank/DDBJ whole genome shotgun (WGS) entry which is preliminary data.</text>
</comment>
<gene>
    <name evidence="2" type="ORF">FXF68_02330</name>
</gene>
<proteinExistence type="predicted"/>
<evidence type="ECO:0000313" key="3">
    <source>
        <dbReference type="Proteomes" id="UP000323505"/>
    </source>
</evidence>
<evidence type="ECO:0000256" key="1">
    <source>
        <dbReference type="SAM" id="MobiDB-lite"/>
    </source>
</evidence>
<dbReference type="Proteomes" id="UP000323505">
    <property type="component" value="Unassembled WGS sequence"/>
</dbReference>
<dbReference type="AlphaFoldDB" id="A0A5D3FX45"/>
<feature type="compositionally biased region" description="Low complexity" evidence="1">
    <location>
        <begin position="10"/>
        <end position="21"/>
    </location>
</feature>
<feature type="region of interest" description="Disordered" evidence="1">
    <location>
        <begin position="1"/>
        <end position="21"/>
    </location>
</feature>
<dbReference type="RefSeq" id="WP_148757229.1">
    <property type="nucleotide sequence ID" value="NZ_VSRQ01000001.1"/>
</dbReference>
<evidence type="ECO:0000313" key="2">
    <source>
        <dbReference type="EMBL" id="TYK52628.1"/>
    </source>
</evidence>
<sequence>MDAADRAKIQRQMSMYSQSEQQQLARTESSLEKWARTIKEITGVVVNIAKIMKEILEMLDRHNRR</sequence>
<dbReference type="EMBL" id="VSRQ01000001">
    <property type="protein sequence ID" value="TYK52628.1"/>
    <property type="molecule type" value="Genomic_DNA"/>
</dbReference>